<evidence type="ECO:0000256" key="11">
    <source>
        <dbReference type="ARBA" id="ARBA00023268"/>
    </source>
</evidence>
<keyword evidence="8" id="KW-0238">DNA-binding</keyword>
<evidence type="ECO:0000256" key="8">
    <source>
        <dbReference type="ARBA" id="ARBA00023125"/>
    </source>
</evidence>
<dbReference type="GO" id="GO:0008270">
    <property type="term" value="F:zinc ion binding"/>
    <property type="evidence" value="ECO:0007669"/>
    <property type="project" value="UniProtKB-KW"/>
</dbReference>
<evidence type="ECO:0000256" key="4">
    <source>
        <dbReference type="ARBA" id="ARBA00022763"/>
    </source>
</evidence>
<evidence type="ECO:0000256" key="10">
    <source>
        <dbReference type="ARBA" id="ARBA00023239"/>
    </source>
</evidence>
<protein>
    <recommendedName>
        <fullName evidence="2">DNA-(apurinic or apyrimidinic site) lyase</fullName>
        <ecNumber evidence="2">4.2.99.18</ecNumber>
    </recommendedName>
</protein>
<keyword evidence="9" id="KW-0234">DNA repair</keyword>
<keyword evidence="5 13" id="KW-0863">Zinc-finger</keyword>
<accession>A0A7Z0D4Q8</accession>
<dbReference type="PROSITE" id="PS51068">
    <property type="entry name" value="FPG_CAT"/>
    <property type="match status" value="1"/>
</dbReference>
<dbReference type="CDD" id="cd08970">
    <property type="entry name" value="AcNei1_N"/>
    <property type="match status" value="1"/>
</dbReference>
<keyword evidence="10" id="KW-0456">Lyase</keyword>
<evidence type="ECO:0000256" key="13">
    <source>
        <dbReference type="PROSITE-ProRule" id="PRU00391"/>
    </source>
</evidence>
<dbReference type="PROSITE" id="PS51066">
    <property type="entry name" value="ZF_FPG_2"/>
    <property type="match status" value="1"/>
</dbReference>
<dbReference type="SUPFAM" id="SSF81624">
    <property type="entry name" value="N-terminal domain of MutM-like DNA repair proteins"/>
    <property type="match status" value="1"/>
</dbReference>
<dbReference type="Gene3D" id="1.10.8.50">
    <property type="match status" value="1"/>
</dbReference>
<dbReference type="Gene3D" id="3.20.190.10">
    <property type="entry name" value="MutM-like, N-terminal"/>
    <property type="match status" value="1"/>
</dbReference>
<keyword evidence="4" id="KW-0227">DNA damage</keyword>
<evidence type="ECO:0000256" key="12">
    <source>
        <dbReference type="ARBA" id="ARBA00023295"/>
    </source>
</evidence>
<dbReference type="PANTHER" id="PTHR42697">
    <property type="entry name" value="ENDONUCLEASE 8"/>
    <property type="match status" value="1"/>
</dbReference>
<reference evidence="16 17" key="1">
    <citation type="submission" date="2020-07" db="EMBL/GenBank/DDBJ databases">
        <title>Sequencing the genomes of 1000 actinobacteria strains.</title>
        <authorList>
            <person name="Klenk H.-P."/>
        </authorList>
    </citation>
    <scope>NUCLEOTIDE SEQUENCE [LARGE SCALE GENOMIC DNA]</scope>
    <source>
        <strain evidence="16 17">DSM 26341</strain>
    </source>
</reference>
<keyword evidence="12" id="KW-0326">Glycosidase</keyword>
<keyword evidence="17" id="KW-1185">Reference proteome</keyword>
<feature type="domain" description="FPG-type" evidence="14">
    <location>
        <begin position="261"/>
        <end position="295"/>
    </location>
</feature>
<evidence type="ECO:0000256" key="9">
    <source>
        <dbReference type="ARBA" id="ARBA00023204"/>
    </source>
</evidence>
<dbReference type="SUPFAM" id="SSF46946">
    <property type="entry name" value="S13-like H2TH domain"/>
    <property type="match status" value="1"/>
</dbReference>
<keyword evidence="7" id="KW-0862">Zinc</keyword>
<dbReference type="SMART" id="SM00898">
    <property type="entry name" value="Fapy_DNA_glyco"/>
    <property type="match status" value="1"/>
</dbReference>
<comment type="similarity">
    <text evidence="1">Belongs to the FPG family.</text>
</comment>
<dbReference type="EC" id="4.2.99.18" evidence="2"/>
<dbReference type="GO" id="GO:0000703">
    <property type="term" value="F:oxidized pyrimidine nucleobase lesion DNA N-glycosylase activity"/>
    <property type="evidence" value="ECO:0007669"/>
    <property type="project" value="TreeGrafter"/>
</dbReference>
<dbReference type="RefSeq" id="WP_179429133.1">
    <property type="nucleotide sequence ID" value="NZ_JACBZP010000001.1"/>
</dbReference>
<evidence type="ECO:0000313" key="16">
    <source>
        <dbReference type="EMBL" id="NYI68849.1"/>
    </source>
</evidence>
<organism evidence="16 17">
    <name type="scientific">Spelaeicoccus albus</name>
    <dbReference type="NCBI Taxonomy" id="1280376"/>
    <lineage>
        <taxon>Bacteria</taxon>
        <taxon>Bacillati</taxon>
        <taxon>Actinomycetota</taxon>
        <taxon>Actinomycetes</taxon>
        <taxon>Micrococcales</taxon>
        <taxon>Brevibacteriaceae</taxon>
        <taxon>Spelaeicoccus</taxon>
    </lineage>
</organism>
<evidence type="ECO:0000256" key="2">
    <source>
        <dbReference type="ARBA" id="ARBA00012720"/>
    </source>
</evidence>
<dbReference type="GO" id="GO:0003684">
    <property type="term" value="F:damaged DNA binding"/>
    <property type="evidence" value="ECO:0007669"/>
    <property type="project" value="InterPro"/>
</dbReference>
<evidence type="ECO:0000259" key="14">
    <source>
        <dbReference type="PROSITE" id="PS51066"/>
    </source>
</evidence>
<feature type="domain" description="Formamidopyrimidine-DNA glycosylase catalytic" evidence="15">
    <location>
        <begin position="2"/>
        <end position="101"/>
    </location>
</feature>
<evidence type="ECO:0000256" key="7">
    <source>
        <dbReference type="ARBA" id="ARBA00022833"/>
    </source>
</evidence>
<evidence type="ECO:0000259" key="15">
    <source>
        <dbReference type="PROSITE" id="PS51068"/>
    </source>
</evidence>
<keyword evidence="3" id="KW-0479">Metal-binding</keyword>
<dbReference type="InterPro" id="IPR015886">
    <property type="entry name" value="H2TH_FPG"/>
</dbReference>
<dbReference type="SMART" id="SM01232">
    <property type="entry name" value="H2TH"/>
    <property type="match status" value="1"/>
</dbReference>
<keyword evidence="6" id="KW-0378">Hydrolase</keyword>
<dbReference type="InterPro" id="IPR035937">
    <property type="entry name" value="FPG_N"/>
</dbReference>
<sequence length="295" mass="31393">MPEGHSIHRLSRAFDELFGGTPLAASSPQGRFAAGAALLDGLPLTAAEAYGKQLFLGFGGTPTGPERWLRVHLGLYGAWTFTGTDSFAGPHAIGAPRRRIGEADTAVAGDTGSVDDDGRFVPPAPRGAVRLRLVGRDGCADLTGPSACEVVTGPEKREVIAKLGPDPLRKDTGAAAEFAARIRARRVAAGALLMDQTVAAGVGNIFRAESLFLCGVNPYRPGRDVTDGEARELWTTLARLMRRGVRTGTINSTGRKTVPFFVYHRAGEPCLRCGTPVREALMQARRLFWCPGCQP</sequence>
<dbReference type="InterPro" id="IPR010979">
    <property type="entry name" value="Ribosomal_uS13-like_H2TH"/>
</dbReference>
<dbReference type="SUPFAM" id="SSF57716">
    <property type="entry name" value="Glucocorticoid receptor-like (DNA-binding domain)"/>
    <property type="match status" value="1"/>
</dbReference>
<dbReference type="InterPro" id="IPR000214">
    <property type="entry name" value="Znf_DNA_glyclase/AP_lyase"/>
</dbReference>
<evidence type="ECO:0000313" key="17">
    <source>
        <dbReference type="Proteomes" id="UP000539111"/>
    </source>
</evidence>
<name>A0A7Z0D4Q8_9MICO</name>
<proteinExistence type="inferred from homology"/>
<dbReference type="EMBL" id="JACBZP010000001">
    <property type="protein sequence ID" value="NYI68849.1"/>
    <property type="molecule type" value="Genomic_DNA"/>
</dbReference>
<dbReference type="GO" id="GO:0140078">
    <property type="term" value="F:class I DNA-(apurinic or apyrimidinic site) endonuclease activity"/>
    <property type="evidence" value="ECO:0007669"/>
    <property type="project" value="UniProtKB-EC"/>
</dbReference>
<evidence type="ECO:0000256" key="5">
    <source>
        <dbReference type="ARBA" id="ARBA00022771"/>
    </source>
</evidence>
<dbReference type="Proteomes" id="UP000539111">
    <property type="component" value="Unassembled WGS sequence"/>
</dbReference>
<comment type="caution">
    <text evidence="16">The sequence shown here is derived from an EMBL/GenBank/DDBJ whole genome shotgun (WGS) entry which is preliminary data.</text>
</comment>
<evidence type="ECO:0000256" key="3">
    <source>
        <dbReference type="ARBA" id="ARBA00022723"/>
    </source>
</evidence>
<dbReference type="AlphaFoldDB" id="A0A7Z0D4Q8"/>
<dbReference type="GO" id="GO:0006284">
    <property type="term" value="P:base-excision repair"/>
    <property type="evidence" value="ECO:0007669"/>
    <property type="project" value="InterPro"/>
</dbReference>
<dbReference type="Pfam" id="PF06831">
    <property type="entry name" value="H2TH"/>
    <property type="match status" value="1"/>
</dbReference>
<dbReference type="InterPro" id="IPR012319">
    <property type="entry name" value="FPG_cat"/>
</dbReference>
<keyword evidence="11" id="KW-0511">Multifunctional enzyme</keyword>
<dbReference type="PANTHER" id="PTHR42697:SF3">
    <property type="entry name" value="ENDONUCLEASE 8 1"/>
    <property type="match status" value="1"/>
</dbReference>
<evidence type="ECO:0000256" key="6">
    <source>
        <dbReference type="ARBA" id="ARBA00022801"/>
    </source>
</evidence>
<gene>
    <name evidence="16" type="ORF">BJY26_003155</name>
</gene>
<evidence type="ECO:0000256" key="1">
    <source>
        <dbReference type="ARBA" id="ARBA00009409"/>
    </source>
</evidence>